<gene>
    <name evidence="4" type="ordered locus">HCH_05811</name>
</gene>
<accession>Q2SA62</accession>
<keyword evidence="2" id="KW-0012">Acyltransferase</keyword>
<dbReference type="InterPro" id="IPR050832">
    <property type="entry name" value="Bact_Acetyltransf"/>
</dbReference>
<sequence>MQTLTLRRAGAADAAALLPLIEQLGYSLTQAQLDHTLSILLHDSHAHFMVAASDDNIHGFIQSNLKRTLIAGGYVEIVSLVVDESVRGQGVGGMLIESVKEWAKQQGVYKIRLGSRIHREQAHQFYEGLGFTRIKTQHWFEITL</sequence>
<dbReference type="PANTHER" id="PTHR43877:SF2">
    <property type="entry name" value="AMINOALKYLPHOSPHONATE N-ACETYLTRANSFERASE-RELATED"/>
    <property type="match status" value="1"/>
</dbReference>
<organism evidence="4 5">
    <name type="scientific">Hahella chejuensis (strain KCTC 2396)</name>
    <dbReference type="NCBI Taxonomy" id="349521"/>
    <lineage>
        <taxon>Bacteria</taxon>
        <taxon>Pseudomonadati</taxon>
        <taxon>Pseudomonadota</taxon>
        <taxon>Gammaproteobacteria</taxon>
        <taxon>Oceanospirillales</taxon>
        <taxon>Hahellaceae</taxon>
        <taxon>Hahella</taxon>
    </lineage>
</organism>
<dbReference type="InterPro" id="IPR000182">
    <property type="entry name" value="GNAT_dom"/>
</dbReference>
<dbReference type="CDD" id="cd04301">
    <property type="entry name" value="NAT_SF"/>
    <property type="match status" value="1"/>
</dbReference>
<dbReference type="Gene3D" id="3.40.630.30">
    <property type="match status" value="1"/>
</dbReference>
<keyword evidence="1 4" id="KW-0808">Transferase</keyword>
<dbReference type="STRING" id="349521.HCH_05811"/>
<dbReference type="OrthoDB" id="6456007at2"/>
<dbReference type="AlphaFoldDB" id="Q2SA62"/>
<dbReference type="GO" id="GO:0016747">
    <property type="term" value="F:acyltransferase activity, transferring groups other than amino-acyl groups"/>
    <property type="evidence" value="ECO:0007669"/>
    <property type="project" value="InterPro"/>
</dbReference>
<dbReference type="SUPFAM" id="SSF55729">
    <property type="entry name" value="Acyl-CoA N-acyltransferases (Nat)"/>
    <property type="match status" value="1"/>
</dbReference>
<dbReference type="PANTHER" id="PTHR43877">
    <property type="entry name" value="AMINOALKYLPHOSPHONATE N-ACETYLTRANSFERASE-RELATED-RELATED"/>
    <property type="match status" value="1"/>
</dbReference>
<evidence type="ECO:0000256" key="1">
    <source>
        <dbReference type="ARBA" id="ARBA00022679"/>
    </source>
</evidence>
<name>Q2SA62_HAHCH</name>
<reference evidence="4 5" key="1">
    <citation type="journal article" date="2005" name="Nucleic Acids Res.">
        <title>Genomic blueprint of Hahella chejuensis, a marine microbe producing an algicidal agent.</title>
        <authorList>
            <person name="Jeong H."/>
            <person name="Yim J.H."/>
            <person name="Lee C."/>
            <person name="Choi S.-H."/>
            <person name="Park Y.K."/>
            <person name="Yoon S.H."/>
            <person name="Hur C.-G."/>
            <person name="Kang H.-Y."/>
            <person name="Kim D."/>
            <person name="Lee H.H."/>
            <person name="Park K.H."/>
            <person name="Park S.-H."/>
            <person name="Park H.-S."/>
            <person name="Lee H.K."/>
            <person name="Oh T.K."/>
            <person name="Kim J.F."/>
        </authorList>
    </citation>
    <scope>NUCLEOTIDE SEQUENCE [LARGE SCALE GENOMIC DNA]</scope>
    <source>
        <strain evidence="4 5">KCTC 2396</strain>
    </source>
</reference>
<dbReference type="KEGG" id="hch:HCH_05811"/>
<dbReference type="EMBL" id="CP000155">
    <property type="protein sequence ID" value="ABC32462.1"/>
    <property type="molecule type" value="Genomic_DNA"/>
</dbReference>
<dbReference type="InterPro" id="IPR016181">
    <property type="entry name" value="Acyl_CoA_acyltransferase"/>
</dbReference>
<evidence type="ECO:0000313" key="4">
    <source>
        <dbReference type="EMBL" id="ABC32462.1"/>
    </source>
</evidence>
<dbReference type="RefSeq" id="WP_011399521.1">
    <property type="nucleotide sequence ID" value="NC_007645.1"/>
</dbReference>
<keyword evidence="5" id="KW-1185">Reference proteome</keyword>
<dbReference type="Pfam" id="PF00583">
    <property type="entry name" value="Acetyltransf_1"/>
    <property type="match status" value="1"/>
</dbReference>
<evidence type="ECO:0000256" key="2">
    <source>
        <dbReference type="ARBA" id="ARBA00023315"/>
    </source>
</evidence>
<dbReference type="eggNOG" id="COG0456">
    <property type="taxonomic scope" value="Bacteria"/>
</dbReference>
<protein>
    <submittedName>
        <fullName evidence="4">Histone acetyltransferase HPA2/related acetyltransferase</fullName>
    </submittedName>
</protein>
<feature type="domain" description="N-acetyltransferase" evidence="3">
    <location>
        <begin position="4"/>
        <end position="144"/>
    </location>
</feature>
<proteinExistence type="predicted"/>
<dbReference type="PROSITE" id="PS51186">
    <property type="entry name" value="GNAT"/>
    <property type="match status" value="1"/>
</dbReference>
<dbReference type="Proteomes" id="UP000000238">
    <property type="component" value="Chromosome"/>
</dbReference>
<dbReference type="HOGENOM" id="CLU_013985_34_4_6"/>
<evidence type="ECO:0000313" key="5">
    <source>
        <dbReference type="Proteomes" id="UP000000238"/>
    </source>
</evidence>
<evidence type="ECO:0000259" key="3">
    <source>
        <dbReference type="PROSITE" id="PS51186"/>
    </source>
</evidence>